<dbReference type="Pfam" id="PF24883">
    <property type="entry name" value="NPHP3_N"/>
    <property type="match status" value="1"/>
</dbReference>
<dbReference type="Proteomes" id="UP000076738">
    <property type="component" value="Unassembled WGS sequence"/>
</dbReference>
<accession>A0A167FKA6</accession>
<sequence length="646" mass="72621">MSHSKRPSVMTRPTATTITKAKQVFGRFKKSAIDAPAKLLLDTAVQFVGLIKTLDENGKAWKDFAKHVGDSITCIVRVPDKTLLTPTMQEHLERLLSTLTQMLTEARTYGTEGTARQLVLHGGSERAVSEMRKKFDEALMIFNLQLMLVNGVEIAKVRATLNDMQQFSSAASSNPGGGQIPLQEPLSNEIKALPYGRGMSWDPEKMCLPGTRVELLDEIWDWINAPLDGHGAKVFWLVDVAGSGKTTVAHTISNKASKAGNLLLSYFLSRDDSLNSTASMFVTTLATHMARQDLEVARRMAEMLHADPSLRSAPVARQFGSLIIDSQTRNDHDDDGTKGSKVIIVDALDECADHGEAVVRTLLSDVQQFSSNIRILVTSRPLPEIRDALEPLAQVIKREMGLSTDMNKRDLRYYVSHRLPGIMRKLQKSGDHEHIQRLLSDRAEGLFLWASTVTGFLERCLNPDRHLEALSLHKDESKAERHMDSLYEMILSDCPWDDDDFCEGYQRYVGFLLVARKPVRYSVLHQLNPDVAVSPEAVFGRLSSLLKDHPMHYEEFPMLHSDIRTVRVIHSSFRAYLLNRAPPPYCFNIYLLETQLDVLYGYLSRTEQWAAALAGWGDERITVEKVVALLAEVIPTSRLRFYFDCP</sequence>
<keyword evidence="5" id="KW-1185">Reference proteome</keyword>
<dbReference type="InterPro" id="IPR059179">
    <property type="entry name" value="MLKL-like_MCAfunc"/>
</dbReference>
<evidence type="ECO:0000313" key="3">
    <source>
        <dbReference type="EMBL" id="KZO89583.1"/>
    </source>
</evidence>
<evidence type="ECO:0000259" key="2">
    <source>
        <dbReference type="Pfam" id="PF24883"/>
    </source>
</evidence>
<dbReference type="PANTHER" id="PTHR10039:SF14">
    <property type="entry name" value="NACHT DOMAIN-CONTAINING PROTEIN"/>
    <property type="match status" value="1"/>
</dbReference>
<protein>
    <recommendedName>
        <fullName evidence="2">Nephrocystin 3-like N-terminal domain-containing protein</fullName>
    </recommendedName>
</protein>
<evidence type="ECO:0000313" key="4">
    <source>
        <dbReference type="EMBL" id="KZO94949.1"/>
    </source>
</evidence>
<dbReference type="EMBL" id="KV417379">
    <property type="protein sequence ID" value="KZO89583.1"/>
    <property type="molecule type" value="Genomic_DNA"/>
</dbReference>
<dbReference type="AlphaFoldDB" id="A0A167FKA6"/>
<dbReference type="InterPro" id="IPR027417">
    <property type="entry name" value="P-loop_NTPase"/>
</dbReference>
<dbReference type="EMBL" id="KV417291">
    <property type="protein sequence ID" value="KZO94949.1"/>
    <property type="molecule type" value="Genomic_DNA"/>
</dbReference>
<evidence type="ECO:0000313" key="5">
    <source>
        <dbReference type="Proteomes" id="UP000076738"/>
    </source>
</evidence>
<dbReference type="Gene3D" id="3.40.50.300">
    <property type="entry name" value="P-loop containing nucleotide triphosphate hydrolases"/>
    <property type="match status" value="1"/>
</dbReference>
<keyword evidence="1" id="KW-0677">Repeat</keyword>
<dbReference type="CDD" id="cd21037">
    <property type="entry name" value="MLKL_NTD"/>
    <property type="match status" value="1"/>
</dbReference>
<dbReference type="OrthoDB" id="5967843at2759"/>
<evidence type="ECO:0000256" key="1">
    <source>
        <dbReference type="ARBA" id="ARBA00022737"/>
    </source>
</evidence>
<gene>
    <name evidence="4" type="ORF">CALVIDRAFT_599429</name>
    <name evidence="3" type="ORF">CALVIDRAFT_603553</name>
</gene>
<proteinExistence type="predicted"/>
<dbReference type="SUPFAM" id="SSF52540">
    <property type="entry name" value="P-loop containing nucleoside triphosphate hydrolases"/>
    <property type="match status" value="1"/>
</dbReference>
<organism evidence="3 5">
    <name type="scientific">Calocera viscosa (strain TUFC12733)</name>
    <dbReference type="NCBI Taxonomy" id="1330018"/>
    <lineage>
        <taxon>Eukaryota</taxon>
        <taxon>Fungi</taxon>
        <taxon>Dikarya</taxon>
        <taxon>Basidiomycota</taxon>
        <taxon>Agaricomycotina</taxon>
        <taxon>Dacrymycetes</taxon>
        <taxon>Dacrymycetales</taxon>
        <taxon>Dacrymycetaceae</taxon>
        <taxon>Calocera</taxon>
    </lineage>
</organism>
<dbReference type="PANTHER" id="PTHR10039">
    <property type="entry name" value="AMELOGENIN"/>
    <property type="match status" value="1"/>
</dbReference>
<feature type="domain" description="Nephrocystin 3-like N-terminal" evidence="2">
    <location>
        <begin position="218"/>
        <end position="380"/>
    </location>
</feature>
<reference evidence="3 5" key="1">
    <citation type="journal article" date="2016" name="Mol. Biol. Evol.">
        <title>Comparative Genomics of Early-Diverging Mushroom-Forming Fungi Provides Insights into the Origins of Lignocellulose Decay Capabilities.</title>
        <authorList>
            <person name="Nagy L.G."/>
            <person name="Riley R."/>
            <person name="Tritt A."/>
            <person name="Adam C."/>
            <person name="Daum C."/>
            <person name="Floudas D."/>
            <person name="Sun H."/>
            <person name="Yadav J.S."/>
            <person name="Pangilinan J."/>
            <person name="Larsson K.H."/>
            <person name="Matsuura K."/>
            <person name="Barry K."/>
            <person name="Labutti K."/>
            <person name="Kuo R."/>
            <person name="Ohm R.A."/>
            <person name="Bhattacharya S.S."/>
            <person name="Shirouzu T."/>
            <person name="Yoshinaga Y."/>
            <person name="Martin F.M."/>
            <person name="Grigoriev I.V."/>
            <person name="Hibbett D.S."/>
        </authorList>
    </citation>
    <scope>NUCLEOTIDE SEQUENCE [LARGE SCALE GENOMIC DNA]</scope>
    <source>
        <strain evidence="3 5">TUFC12733</strain>
    </source>
</reference>
<dbReference type="InterPro" id="IPR056884">
    <property type="entry name" value="NPHP3-like_N"/>
</dbReference>
<name>A0A167FKA6_CALVF</name>